<gene>
    <name evidence="2" type="ORF">ENJ63_00510</name>
</gene>
<dbReference type="InterPro" id="IPR009091">
    <property type="entry name" value="RCC1/BLIP-II"/>
</dbReference>
<dbReference type="EMBL" id="DRND01000047">
    <property type="protein sequence ID" value="HFC46345.1"/>
    <property type="molecule type" value="Genomic_DNA"/>
</dbReference>
<dbReference type="AlphaFoldDB" id="A0A7V2WSK2"/>
<feature type="signal peptide" evidence="1">
    <location>
        <begin position="1"/>
        <end position="33"/>
    </location>
</feature>
<evidence type="ECO:0000313" key="2">
    <source>
        <dbReference type="EMBL" id="HFC46345.1"/>
    </source>
</evidence>
<sequence>MPKISWMKCGFCLSSIFFLVSIAILFDCSASSATTAYGWARGWYGQLGPMGSEKTFSPVTIPLPQDIISIKVGSTFGLALDACGRVWAWGRGVTGVTGRESPPANREENYPEPSIVPGLPEDIVEIAAGEEVAFALSKDGTVWTWGGSNTFGDQGYGNSVQSSVPPKKVPGLANIIRISAVSYHGLALRSDGTVWAWGHNSFGECGVDPEAQSSHITPRQVQGLSNIIAIETGYSTSFALRVDGVMFGWGADVSPVTYQYDPLALSGETPMAQLWAASFNGYAEDIYGQLWSIGQHGGGCLNANPQCESTKTLQRATKVPSARIMEAGHDVAIFCTPQGTLKALGSNYYGGLALEDPYAQAWDPIDIPNISNVFDVDVNEDTVMVLTGAKCHAQLESGLSTLFVPKVNVLGRAYSLKFVSWPMEGYSLGFKLVSAVEVPVGACGQEATLLNLGGEVLLHLPWIEFDGRYFWANMRIIPSGDGIYGIMVGAGEL</sequence>
<comment type="caution">
    <text evidence="2">The sequence shown here is derived from an EMBL/GenBank/DDBJ whole genome shotgun (WGS) entry which is preliminary data.</text>
</comment>
<dbReference type="InterPro" id="IPR000408">
    <property type="entry name" value="Reg_chr_condens"/>
</dbReference>
<accession>A0A7V2WSK2</accession>
<reference evidence="2" key="1">
    <citation type="journal article" date="2020" name="mSystems">
        <title>Genome- and Community-Level Interaction Insights into Carbon Utilization and Element Cycling Functions of Hydrothermarchaeota in Hydrothermal Sediment.</title>
        <authorList>
            <person name="Zhou Z."/>
            <person name="Liu Y."/>
            <person name="Xu W."/>
            <person name="Pan J."/>
            <person name="Luo Z.H."/>
            <person name="Li M."/>
        </authorList>
    </citation>
    <scope>NUCLEOTIDE SEQUENCE [LARGE SCALE GENOMIC DNA]</scope>
    <source>
        <strain evidence="2">HyVt-503</strain>
    </source>
</reference>
<dbReference type="Gene3D" id="2.130.10.30">
    <property type="entry name" value="Regulator of chromosome condensation 1/beta-lactamase-inhibitor protein II"/>
    <property type="match status" value="2"/>
</dbReference>
<dbReference type="Pfam" id="PF13540">
    <property type="entry name" value="RCC1_2"/>
    <property type="match status" value="2"/>
</dbReference>
<dbReference type="PROSITE" id="PS50012">
    <property type="entry name" value="RCC1_3"/>
    <property type="match status" value="4"/>
</dbReference>
<dbReference type="Proteomes" id="UP000885797">
    <property type="component" value="Unassembled WGS sequence"/>
</dbReference>
<dbReference type="PANTHER" id="PTHR45982">
    <property type="entry name" value="REGULATOR OF CHROMOSOME CONDENSATION"/>
    <property type="match status" value="1"/>
</dbReference>
<name>A0A7V2WSK2_9BACT</name>
<evidence type="ECO:0008006" key="3">
    <source>
        <dbReference type="Google" id="ProtNLM"/>
    </source>
</evidence>
<dbReference type="SUPFAM" id="SSF50985">
    <property type="entry name" value="RCC1/BLIP-II"/>
    <property type="match status" value="2"/>
</dbReference>
<evidence type="ECO:0000256" key="1">
    <source>
        <dbReference type="SAM" id="SignalP"/>
    </source>
</evidence>
<proteinExistence type="predicted"/>
<feature type="chain" id="PRO_5031456513" description="BNR repeat domain protein" evidence="1">
    <location>
        <begin position="34"/>
        <end position="493"/>
    </location>
</feature>
<organism evidence="2">
    <name type="scientific">Dissulfuribacter thermophilus</name>
    <dbReference type="NCBI Taxonomy" id="1156395"/>
    <lineage>
        <taxon>Bacteria</taxon>
        <taxon>Pseudomonadati</taxon>
        <taxon>Thermodesulfobacteriota</taxon>
        <taxon>Dissulfuribacteria</taxon>
        <taxon>Dissulfuribacterales</taxon>
        <taxon>Dissulfuribacteraceae</taxon>
        <taxon>Dissulfuribacter</taxon>
    </lineage>
</organism>
<protein>
    <recommendedName>
        <fullName evidence="3">BNR repeat domain protein</fullName>
    </recommendedName>
</protein>
<keyword evidence="1" id="KW-0732">Signal</keyword>
<dbReference type="PANTHER" id="PTHR45982:SF1">
    <property type="entry name" value="REGULATOR OF CHROMOSOME CONDENSATION"/>
    <property type="match status" value="1"/>
</dbReference>
<dbReference type="InterPro" id="IPR051553">
    <property type="entry name" value="Ran_GTPase-activating"/>
</dbReference>